<dbReference type="CDD" id="cd08573">
    <property type="entry name" value="GDPD_GDE1"/>
    <property type="match status" value="1"/>
</dbReference>
<dbReference type="Pfam" id="PF03009">
    <property type="entry name" value="GDPD"/>
    <property type="match status" value="1"/>
</dbReference>
<dbReference type="PANTHER" id="PTHR46320:SF1">
    <property type="entry name" value="GLYCEROPHOSPHODIESTER PHOSPHODIESTERASE 1"/>
    <property type="match status" value="1"/>
</dbReference>
<name>A0A8C6GCQ4_MUSSI</name>
<proteinExistence type="inferred from homology"/>
<evidence type="ECO:0000259" key="2">
    <source>
        <dbReference type="PROSITE" id="PS51704"/>
    </source>
</evidence>
<dbReference type="GO" id="GO:0070291">
    <property type="term" value="P:N-acylethanolamine metabolic process"/>
    <property type="evidence" value="ECO:0007669"/>
    <property type="project" value="Ensembl"/>
</dbReference>
<reference evidence="3" key="1">
    <citation type="submission" date="2025-08" db="UniProtKB">
        <authorList>
            <consortium name="Ensembl"/>
        </authorList>
    </citation>
    <scope>IDENTIFICATION</scope>
</reference>
<dbReference type="Gene3D" id="3.20.20.190">
    <property type="entry name" value="Phosphatidylinositol (PI) phosphodiesterase"/>
    <property type="match status" value="1"/>
</dbReference>
<protein>
    <submittedName>
        <fullName evidence="3">Glycerophosphodiester phosphodiesterase 1</fullName>
    </submittedName>
</protein>
<evidence type="ECO:0000313" key="4">
    <source>
        <dbReference type="Proteomes" id="UP000694415"/>
    </source>
</evidence>
<dbReference type="GO" id="GO:0006644">
    <property type="term" value="P:phospholipid metabolic process"/>
    <property type="evidence" value="ECO:0007669"/>
    <property type="project" value="Ensembl"/>
</dbReference>
<dbReference type="GO" id="GO:0047395">
    <property type="term" value="F:glycerophosphoinositol glycerophosphodiesterase activity"/>
    <property type="evidence" value="ECO:0007669"/>
    <property type="project" value="Ensembl"/>
</dbReference>
<dbReference type="Proteomes" id="UP000694415">
    <property type="component" value="Unplaced"/>
</dbReference>
<dbReference type="PROSITE" id="PS51704">
    <property type="entry name" value="GP_PDE"/>
    <property type="match status" value="1"/>
</dbReference>
<dbReference type="GO" id="GO:0005886">
    <property type="term" value="C:plasma membrane"/>
    <property type="evidence" value="ECO:0007669"/>
    <property type="project" value="Ensembl"/>
</dbReference>
<sequence length="398" mass="44467">MTAVPAPQRRSSGTLIGWRAGSFSRWVRRRHCAALLPAEGSGCGQYLGVYASPGRSGAPVRAGAGAGMWLWEDQGGLLGPFSFVLVLLLVVTRSPFNACVLTGSLYILLRFFSFEPVPSRRALQVLKPRDRVSAIAHRGGSHDAPENTLAAIRQAAKNGATGVELDIEFTSDGVPVLMHDNTVDRTTDGSGRLCDLTFEQVRKLNPAANHRLRNEFPDERIPTLKEAVTECLRHNLTIFFDVKGHADMASAALKNIYTEFPQLYNNSMVCSFLPEVIYKMRQTDQKVITALTHRPWSLSHTGDGKPRYSVFWKQSVFVVLDILLDWSMHNVLWYLCGISAFLMQKDFVSPDYLKKWSAKGIQVVSWTVNTFDEKNYYESHLGSSYITDSMLEDCAPHF</sequence>
<dbReference type="AlphaFoldDB" id="A0A8C6GCQ4"/>
<dbReference type="InterPro" id="IPR017946">
    <property type="entry name" value="PLC-like_Pdiesterase_TIM-brl"/>
</dbReference>
<dbReference type="GeneTree" id="ENSGT00510000047820"/>
<comment type="similarity">
    <text evidence="1">Belongs to the glycerophosphoryl diester phosphodiesterase family.</text>
</comment>
<dbReference type="GO" id="GO:0004622">
    <property type="term" value="F:phosphatidylcholine lysophospholipase activity"/>
    <property type="evidence" value="ECO:0007669"/>
    <property type="project" value="Ensembl"/>
</dbReference>
<dbReference type="SUPFAM" id="SSF51695">
    <property type="entry name" value="PLC-like phosphodiesterases"/>
    <property type="match status" value="1"/>
</dbReference>
<keyword evidence="4" id="KW-1185">Reference proteome</keyword>
<accession>A0A8C6GCQ4</accession>
<evidence type="ECO:0000256" key="1">
    <source>
        <dbReference type="ARBA" id="ARBA00007277"/>
    </source>
</evidence>
<dbReference type="Ensembl" id="ENSMSIT00000005184.1">
    <property type="protein sequence ID" value="ENSMSIP00000004081.1"/>
    <property type="gene ID" value="ENSMSIG00000003761.1"/>
</dbReference>
<dbReference type="PANTHER" id="PTHR46320">
    <property type="entry name" value="GLYCEROPHOSPHODIESTER PHOSPHODIESTERASE 1"/>
    <property type="match status" value="1"/>
</dbReference>
<feature type="domain" description="GP-PDE" evidence="2">
    <location>
        <begin position="132"/>
        <end position="398"/>
    </location>
</feature>
<organism evidence="3 4">
    <name type="scientific">Mus spicilegus</name>
    <name type="common">Mound-building mouse</name>
    <dbReference type="NCBI Taxonomy" id="10103"/>
    <lineage>
        <taxon>Eukaryota</taxon>
        <taxon>Metazoa</taxon>
        <taxon>Chordata</taxon>
        <taxon>Craniata</taxon>
        <taxon>Vertebrata</taxon>
        <taxon>Euteleostomi</taxon>
        <taxon>Mammalia</taxon>
        <taxon>Eutheria</taxon>
        <taxon>Euarchontoglires</taxon>
        <taxon>Glires</taxon>
        <taxon>Rodentia</taxon>
        <taxon>Myomorpha</taxon>
        <taxon>Muroidea</taxon>
        <taxon>Muridae</taxon>
        <taxon>Murinae</taxon>
        <taxon>Mus</taxon>
        <taxon>Mus</taxon>
    </lineage>
</organism>
<dbReference type="GO" id="GO:0008889">
    <property type="term" value="F:glycerophosphodiester phosphodiesterase activity"/>
    <property type="evidence" value="ECO:0007669"/>
    <property type="project" value="Ensembl"/>
</dbReference>
<dbReference type="InterPro" id="IPR030395">
    <property type="entry name" value="GP_PDE_dom"/>
</dbReference>
<reference evidence="3" key="2">
    <citation type="submission" date="2025-09" db="UniProtKB">
        <authorList>
            <consortium name="Ensembl"/>
        </authorList>
    </citation>
    <scope>IDENTIFICATION</scope>
</reference>
<dbReference type="GO" id="GO:0006580">
    <property type="term" value="P:ethanolamine metabolic process"/>
    <property type="evidence" value="ECO:0007669"/>
    <property type="project" value="Ensembl"/>
</dbReference>
<evidence type="ECO:0000313" key="3">
    <source>
        <dbReference type="Ensembl" id="ENSMSIP00000004081.1"/>
    </source>
</evidence>